<protein>
    <submittedName>
        <fullName evidence="1">Uncharacterized protein</fullName>
    </submittedName>
</protein>
<evidence type="ECO:0000313" key="2">
    <source>
        <dbReference type="Proteomes" id="UP000030671"/>
    </source>
</evidence>
<dbReference type="AlphaFoldDB" id="W4K5A1"/>
<dbReference type="Proteomes" id="UP000030671">
    <property type="component" value="Unassembled WGS sequence"/>
</dbReference>
<name>W4K5A1_HETIT</name>
<dbReference type="OrthoDB" id="28208at2759"/>
<dbReference type="GeneID" id="20673486"/>
<evidence type="ECO:0000313" key="1">
    <source>
        <dbReference type="EMBL" id="ETW80545.1"/>
    </source>
</evidence>
<organism evidence="1 2">
    <name type="scientific">Heterobasidion irregulare (strain TC 32-1)</name>
    <dbReference type="NCBI Taxonomy" id="747525"/>
    <lineage>
        <taxon>Eukaryota</taxon>
        <taxon>Fungi</taxon>
        <taxon>Dikarya</taxon>
        <taxon>Basidiomycota</taxon>
        <taxon>Agaricomycotina</taxon>
        <taxon>Agaricomycetes</taxon>
        <taxon>Russulales</taxon>
        <taxon>Bondarzewiaceae</taxon>
        <taxon>Heterobasidion</taxon>
        <taxon>Heterobasidion annosum species complex</taxon>
    </lineage>
</organism>
<reference evidence="1 2" key="1">
    <citation type="journal article" date="2012" name="New Phytol.">
        <title>Insight into trade-off between wood decay and parasitism from the genome of a fungal forest pathogen.</title>
        <authorList>
            <person name="Olson A."/>
            <person name="Aerts A."/>
            <person name="Asiegbu F."/>
            <person name="Belbahri L."/>
            <person name="Bouzid O."/>
            <person name="Broberg A."/>
            <person name="Canback B."/>
            <person name="Coutinho P.M."/>
            <person name="Cullen D."/>
            <person name="Dalman K."/>
            <person name="Deflorio G."/>
            <person name="van Diepen L.T."/>
            <person name="Dunand C."/>
            <person name="Duplessis S."/>
            <person name="Durling M."/>
            <person name="Gonthier P."/>
            <person name="Grimwood J."/>
            <person name="Fossdal C.G."/>
            <person name="Hansson D."/>
            <person name="Henrissat B."/>
            <person name="Hietala A."/>
            <person name="Himmelstrand K."/>
            <person name="Hoffmeister D."/>
            <person name="Hogberg N."/>
            <person name="James T.Y."/>
            <person name="Karlsson M."/>
            <person name="Kohler A."/>
            <person name="Kues U."/>
            <person name="Lee Y.H."/>
            <person name="Lin Y.C."/>
            <person name="Lind M."/>
            <person name="Lindquist E."/>
            <person name="Lombard V."/>
            <person name="Lucas S."/>
            <person name="Lunden K."/>
            <person name="Morin E."/>
            <person name="Murat C."/>
            <person name="Park J."/>
            <person name="Raffaello T."/>
            <person name="Rouze P."/>
            <person name="Salamov A."/>
            <person name="Schmutz J."/>
            <person name="Solheim H."/>
            <person name="Stahlberg J."/>
            <person name="Velez H."/>
            <person name="de Vries R.P."/>
            <person name="Wiebenga A."/>
            <person name="Woodward S."/>
            <person name="Yakovlev I."/>
            <person name="Garbelotto M."/>
            <person name="Martin F."/>
            <person name="Grigoriev I.V."/>
            <person name="Stenlid J."/>
        </authorList>
    </citation>
    <scope>NUCLEOTIDE SEQUENCE [LARGE SCALE GENOMIC DNA]</scope>
    <source>
        <strain evidence="1 2">TC 32-1</strain>
    </source>
</reference>
<accession>W4K5A1</accession>
<sequence length="76" mass="8417">MFLPHTYIPGCCTVLTKRTFAPAICVSLSHLFPSALLCFNFRLHASSIALFDDHGPHSDLACLLVTSLFRPLRQSV</sequence>
<dbReference type="EMBL" id="KI925459">
    <property type="protein sequence ID" value="ETW80545.1"/>
    <property type="molecule type" value="Genomic_DNA"/>
</dbReference>
<dbReference type="InParanoid" id="W4K5A1"/>
<dbReference type="KEGG" id="hir:HETIRDRAFT_418545"/>
<dbReference type="HOGENOM" id="CLU_2654790_0_0_1"/>
<gene>
    <name evidence="1" type="ORF">HETIRDRAFT_418545</name>
</gene>
<proteinExistence type="predicted"/>
<dbReference type="RefSeq" id="XP_009547278.1">
    <property type="nucleotide sequence ID" value="XM_009548983.1"/>
</dbReference>
<keyword evidence="2" id="KW-1185">Reference proteome</keyword>